<accession>A0AAV6S3Q3</accession>
<dbReference type="Proteomes" id="UP000693946">
    <property type="component" value="Linkage Group LG16"/>
</dbReference>
<keyword evidence="1" id="KW-0732">Signal</keyword>
<evidence type="ECO:0000313" key="2">
    <source>
        <dbReference type="EMBL" id="KAG7511227.1"/>
    </source>
</evidence>
<proteinExistence type="predicted"/>
<keyword evidence="3" id="KW-1185">Reference proteome</keyword>
<gene>
    <name evidence="2" type="ORF">JOB18_044308</name>
</gene>
<evidence type="ECO:0008006" key="4">
    <source>
        <dbReference type="Google" id="ProtNLM"/>
    </source>
</evidence>
<dbReference type="EMBL" id="JAGKHQ010000008">
    <property type="protein sequence ID" value="KAG7511227.1"/>
    <property type="molecule type" value="Genomic_DNA"/>
</dbReference>
<feature type="chain" id="PRO_5043854429" description="Mitochondrial ATP synthase regulatory component factor B" evidence="1">
    <location>
        <begin position="22"/>
        <end position="253"/>
    </location>
</feature>
<comment type="caution">
    <text evidence="2">The sequence shown here is derived from an EMBL/GenBank/DDBJ whole genome shotgun (WGS) entry which is preliminary data.</text>
</comment>
<sequence length="253" mass="28616">MSAFVSLSFFCVCYLIPPSYGCLLLAPRPAAPADSESRHRVTPTPTPSLLFGGQRRNMKLLLKAVQNAVSPRDWGRRNLWGWLNAVFNKVDYERIKAVGPDRAAAEWLLRCGAKVRFQGFDRFQHDYNLLPTGPLGRYKIQAIDATESCIMYRGFDHLDGLKHLEEIKFNKCIYLEDTCLERLSSIESLQESLNTVEVVSCGNVTDRGIIALHKLRNLEHLFVSDLPGIKDQQTTANRLQTALPHLDIVMDLD</sequence>
<evidence type="ECO:0000256" key="1">
    <source>
        <dbReference type="SAM" id="SignalP"/>
    </source>
</evidence>
<name>A0AAV6S3Q3_SOLSE</name>
<organism evidence="2 3">
    <name type="scientific">Solea senegalensis</name>
    <name type="common">Senegalese sole</name>
    <dbReference type="NCBI Taxonomy" id="28829"/>
    <lineage>
        <taxon>Eukaryota</taxon>
        <taxon>Metazoa</taxon>
        <taxon>Chordata</taxon>
        <taxon>Craniata</taxon>
        <taxon>Vertebrata</taxon>
        <taxon>Euteleostomi</taxon>
        <taxon>Actinopterygii</taxon>
        <taxon>Neopterygii</taxon>
        <taxon>Teleostei</taxon>
        <taxon>Neoteleostei</taxon>
        <taxon>Acanthomorphata</taxon>
        <taxon>Carangaria</taxon>
        <taxon>Pleuronectiformes</taxon>
        <taxon>Pleuronectoidei</taxon>
        <taxon>Soleidae</taxon>
        <taxon>Solea</taxon>
    </lineage>
</organism>
<protein>
    <recommendedName>
        <fullName evidence="4">Mitochondrial ATP synthase regulatory component factor B</fullName>
    </recommendedName>
</protein>
<evidence type="ECO:0000313" key="3">
    <source>
        <dbReference type="Proteomes" id="UP000693946"/>
    </source>
</evidence>
<feature type="signal peptide" evidence="1">
    <location>
        <begin position="1"/>
        <end position="21"/>
    </location>
</feature>
<reference evidence="2 3" key="1">
    <citation type="journal article" date="2021" name="Sci. Rep.">
        <title>Chromosome anchoring in Senegalese sole (Solea senegalensis) reveals sex-associated markers and genome rearrangements in flatfish.</title>
        <authorList>
            <person name="Guerrero-Cozar I."/>
            <person name="Gomez-Garrido J."/>
            <person name="Berbel C."/>
            <person name="Martinez-Blanch J.F."/>
            <person name="Alioto T."/>
            <person name="Claros M.G."/>
            <person name="Gagnaire P.A."/>
            <person name="Manchado M."/>
        </authorList>
    </citation>
    <scope>NUCLEOTIDE SEQUENCE [LARGE SCALE GENOMIC DNA]</scope>
    <source>
        <strain evidence="2">Sse05_10M</strain>
    </source>
</reference>
<dbReference type="AlphaFoldDB" id="A0AAV6S3Q3"/>